<dbReference type="AlphaFoldDB" id="A0A7T3AEK5"/>
<dbReference type="RefSeq" id="WP_197939348.1">
    <property type="nucleotide sequence ID" value="NZ_CP065714.1"/>
</dbReference>
<accession>A0A7T3AEK5</accession>
<dbReference type="EMBL" id="CP065714">
    <property type="protein sequence ID" value="QPT11186.1"/>
    <property type="molecule type" value="Genomic_DNA"/>
</dbReference>
<dbReference type="Proteomes" id="UP000594836">
    <property type="component" value="Plasmid unnamed1"/>
</dbReference>
<evidence type="ECO:0000313" key="2">
    <source>
        <dbReference type="Proteomes" id="UP000594836"/>
    </source>
</evidence>
<keyword evidence="1" id="KW-0614">Plasmid</keyword>
<proteinExistence type="predicted"/>
<evidence type="ECO:0000313" key="1">
    <source>
        <dbReference type="EMBL" id="QPT11186.1"/>
    </source>
</evidence>
<protein>
    <submittedName>
        <fullName evidence="1">Uncharacterized protein</fullName>
    </submittedName>
</protein>
<organism evidence="1 2">
    <name type="scientific">Sphingomonas paucimobilis</name>
    <name type="common">Pseudomonas paucimobilis</name>
    <dbReference type="NCBI Taxonomy" id="13689"/>
    <lineage>
        <taxon>Bacteria</taxon>
        <taxon>Pseudomonadati</taxon>
        <taxon>Pseudomonadota</taxon>
        <taxon>Alphaproteobacteria</taxon>
        <taxon>Sphingomonadales</taxon>
        <taxon>Sphingomonadaceae</taxon>
        <taxon>Sphingomonas</taxon>
    </lineage>
</organism>
<gene>
    <name evidence="1" type="ORF">I6G38_19970</name>
</gene>
<geneLocation type="plasmid" evidence="1 2">
    <name>unnamed1</name>
</geneLocation>
<sequence length="69" mass="7759">MQATILAIITDGTHCLSLHHSHLAAWSQLMSFIDARWSERMGSTAPPADDEAKAQMFFRHNDDDLYGAR</sequence>
<name>A0A7T3AEK5_SPHPI</name>
<reference evidence="1 2" key="1">
    <citation type="submission" date="2020-12" db="EMBL/GenBank/DDBJ databases">
        <title>FDA dAtabase for Regulatory Grade micrObial Sequences (FDA-ARGOS): Supporting development and validation of Infectious Disease Dx tests.</title>
        <authorList>
            <person name="Sproer C."/>
            <person name="Gronow S."/>
            <person name="Severitt S."/>
            <person name="Schroder I."/>
            <person name="Tallon L."/>
            <person name="Sadzewicz L."/>
            <person name="Zhao X."/>
            <person name="Boylan J."/>
            <person name="Ott S."/>
            <person name="Bowen H."/>
            <person name="Vavikolanu K."/>
            <person name="Mehta A."/>
            <person name="Aluvathingal J."/>
            <person name="Nadendla S."/>
            <person name="Lowell S."/>
            <person name="Myers T."/>
            <person name="Yan Y."/>
            <person name="Sichtig H."/>
        </authorList>
    </citation>
    <scope>NUCLEOTIDE SEQUENCE [LARGE SCALE GENOMIC DNA]</scope>
    <source>
        <strain evidence="1 2">FDAARGOS_881</strain>
        <plasmid evidence="1 2">unnamed1</plasmid>
    </source>
</reference>